<feature type="signal peptide" evidence="1">
    <location>
        <begin position="1"/>
        <end position="20"/>
    </location>
</feature>
<sequence>MRLRILAAFAAALSLLTACGGQGSDEGAVSAALADPARPEADKADDELRKPANVLSFIGVEPGMTLFEMEAGAGYYTELFSKLVGPDGEVVMQNPQAFDTFLGDAVPERVDGRLGNVRVSKTNFDNLDAENGAADIVTWILGPHELYYEPNGAGSLGSVEATYAEIFRILKPGGVFVVLDHAAATGSPASTGGTTHRIDPAIVKQLATDAGLIFAGESDVLRNPDDNYATGVFDPSVRRKTDRFLFKFKKPE</sequence>
<gene>
    <name evidence="2" type="ORF">PUV54_03500</name>
</gene>
<feature type="chain" id="PRO_5042226982" description="Methyltransferase domain-containing protein" evidence="1">
    <location>
        <begin position="21"/>
        <end position="252"/>
    </location>
</feature>
<evidence type="ECO:0000313" key="3">
    <source>
        <dbReference type="Proteomes" id="UP001214043"/>
    </source>
</evidence>
<evidence type="ECO:0008006" key="4">
    <source>
        <dbReference type="Google" id="ProtNLM"/>
    </source>
</evidence>
<dbReference type="RefSeq" id="WP_274494175.1">
    <property type="nucleotide sequence ID" value="NZ_CP118166.1"/>
</dbReference>
<dbReference type="PROSITE" id="PS51257">
    <property type="entry name" value="PROKAR_LIPOPROTEIN"/>
    <property type="match status" value="1"/>
</dbReference>
<organism evidence="2 3">
    <name type="scientific">Hyphococcus flavus</name>
    <dbReference type="NCBI Taxonomy" id="1866326"/>
    <lineage>
        <taxon>Bacteria</taxon>
        <taxon>Pseudomonadati</taxon>
        <taxon>Pseudomonadota</taxon>
        <taxon>Alphaproteobacteria</taxon>
        <taxon>Parvularculales</taxon>
        <taxon>Parvularculaceae</taxon>
        <taxon>Hyphococcus</taxon>
    </lineage>
</organism>
<dbReference type="AlphaFoldDB" id="A0AAE9ZJI5"/>
<dbReference type="KEGG" id="hfl:PUV54_03500"/>
<dbReference type="InterPro" id="IPR029063">
    <property type="entry name" value="SAM-dependent_MTases_sf"/>
</dbReference>
<dbReference type="Pfam" id="PF01209">
    <property type="entry name" value="Ubie_methyltran"/>
    <property type="match status" value="1"/>
</dbReference>
<proteinExistence type="predicted"/>
<accession>A0AAE9ZJI5</accession>
<name>A0AAE9ZJI5_9PROT</name>
<dbReference type="Proteomes" id="UP001214043">
    <property type="component" value="Chromosome"/>
</dbReference>
<keyword evidence="1" id="KW-0732">Signal</keyword>
<evidence type="ECO:0000313" key="2">
    <source>
        <dbReference type="EMBL" id="WDI32256.1"/>
    </source>
</evidence>
<dbReference type="PIRSF" id="PIRSF031679">
    <property type="entry name" value="Mtase_Alr7345_prd"/>
    <property type="match status" value="1"/>
</dbReference>
<dbReference type="Gene3D" id="3.40.50.150">
    <property type="entry name" value="Vaccinia Virus protein VP39"/>
    <property type="match status" value="1"/>
</dbReference>
<keyword evidence="3" id="KW-1185">Reference proteome</keyword>
<evidence type="ECO:0000256" key="1">
    <source>
        <dbReference type="SAM" id="SignalP"/>
    </source>
</evidence>
<dbReference type="InterPro" id="IPR016980">
    <property type="entry name" value="S-AdoMet-dep_MeTrfase_Alr7345"/>
</dbReference>
<protein>
    <recommendedName>
        <fullName evidence="4">Methyltransferase domain-containing protein</fullName>
    </recommendedName>
</protein>
<dbReference type="SUPFAM" id="SSF53335">
    <property type="entry name" value="S-adenosyl-L-methionine-dependent methyltransferases"/>
    <property type="match status" value="1"/>
</dbReference>
<dbReference type="EMBL" id="CP118166">
    <property type="protein sequence ID" value="WDI32256.1"/>
    <property type="molecule type" value="Genomic_DNA"/>
</dbReference>
<reference evidence="2" key="1">
    <citation type="submission" date="2023-02" db="EMBL/GenBank/DDBJ databases">
        <title>Genome sequence of Hyphococcus flavus.</title>
        <authorList>
            <person name="Rong J.-C."/>
            <person name="Zhao Q."/>
            <person name="Yi M."/>
            <person name="Wu J.-Y."/>
        </authorList>
    </citation>
    <scope>NUCLEOTIDE SEQUENCE</scope>
    <source>
        <strain evidence="2">MCCC 1K03223</strain>
    </source>
</reference>